<sequence length="232" mass="26963">MDGNGRWAEIRGLLRFEGHRAGVETVKTIIHCCLQHSIPVLSLFAFSSENWARPEKEIDFLMSLFLKALDQEVKELHQHKVCLRFSGIRETLSASLRKQMKQAEELTAKNERLILNVVINYGGRWDIINAVKCVTREVLAGNIVVDAIDENMFANYLNTGNLPDPDLFIRTSGEKRISNFFLWQLAYTELYFTQTYWPDFTAEEFEKALSNFKQRERRFGKTSQQLNEIEHV</sequence>
<dbReference type="InterPro" id="IPR001441">
    <property type="entry name" value="UPP_synth-like"/>
</dbReference>
<evidence type="ECO:0000313" key="5">
    <source>
        <dbReference type="Proteomes" id="UP000254794"/>
    </source>
</evidence>
<keyword evidence="5" id="KW-1185">Reference proteome</keyword>
<dbReference type="EMBL" id="UGOD01000001">
    <property type="protein sequence ID" value="STX50540.1"/>
    <property type="molecule type" value="Genomic_DNA"/>
</dbReference>
<comment type="cofactor">
    <cofactor evidence="2">
        <name>Mg(2+)</name>
        <dbReference type="ChEBI" id="CHEBI:18420"/>
    </cofactor>
    <text evidence="2">Binds 2 magnesium ions per subunit.</text>
</comment>
<comment type="similarity">
    <text evidence="2">Belongs to the UPP synthase family.</text>
</comment>
<dbReference type="GO" id="GO:0000287">
    <property type="term" value="F:magnesium ion binding"/>
    <property type="evidence" value="ECO:0007669"/>
    <property type="project" value="UniProtKB-UniRule"/>
</dbReference>
<feature type="binding site" evidence="2">
    <location>
        <position position="2"/>
    </location>
    <ligand>
        <name>Mg(2+)</name>
        <dbReference type="ChEBI" id="CHEBI:18420"/>
    </ligand>
</feature>
<feature type="binding site" evidence="2">
    <location>
        <position position="15"/>
    </location>
    <ligand>
        <name>substrate</name>
    </ligand>
</feature>
<dbReference type="InterPro" id="IPR018520">
    <property type="entry name" value="UPP_synth-like_CS"/>
</dbReference>
<feature type="binding site" evidence="2">
    <location>
        <position position="51"/>
    </location>
    <ligand>
        <name>substrate</name>
    </ligand>
</feature>
<evidence type="ECO:0000313" key="4">
    <source>
        <dbReference type="EMBL" id="STX50540.1"/>
    </source>
</evidence>
<keyword evidence="3" id="KW-0175">Coiled coil</keyword>
<dbReference type="GO" id="GO:0009252">
    <property type="term" value="P:peptidoglycan biosynthetic process"/>
    <property type="evidence" value="ECO:0007669"/>
    <property type="project" value="UniProtKB-UniRule"/>
</dbReference>
<dbReference type="PANTHER" id="PTHR10291">
    <property type="entry name" value="DEHYDRODOLICHYL DIPHOSPHATE SYNTHASE FAMILY MEMBER"/>
    <property type="match status" value="1"/>
</dbReference>
<dbReference type="AlphaFoldDB" id="A0A378JK72"/>
<keyword evidence="1 2" id="KW-0808">Transferase</keyword>
<comment type="subunit">
    <text evidence="2">Homodimer.</text>
</comment>
<feature type="binding site" evidence="2">
    <location>
        <begin position="47"/>
        <end position="49"/>
    </location>
    <ligand>
        <name>substrate</name>
    </ligand>
</feature>
<keyword evidence="2" id="KW-0479">Metal-binding</keyword>
<dbReference type="Pfam" id="PF01255">
    <property type="entry name" value="Prenyltransf"/>
    <property type="match status" value="1"/>
</dbReference>
<keyword evidence="2" id="KW-0133">Cell shape</keyword>
<accession>A0A378JK72</accession>
<feature type="coiled-coil region" evidence="3">
    <location>
        <begin position="89"/>
        <end position="116"/>
    </location>
</feature>
<keyword evidence="2" id="KW-0961">Cell wall biogenesis/degradation</keyword>
<dbReference type="GO" id="GO:0008360">
    <property type="term" value="P:regulation of cell shape"/>
    <property type="evidence" value="ECO:0007669"/>
    <property type="project" value="UniProtKB-KW"/>
</dbReference>
<evidence type="ECO:0000256" key="1">
    <source>
        <dbReference type="ARBA" id="ARBA00022679"/>
    </source>
</evidence>
<keyword evidence="2" id="KW-0460">Magnesium</keyword>
<feature type="binding site" evidence="2">
    <location>
        <position position="19"/>
    </location>
    <ligand>
        <name>substrate</name>
    </ligand>
</feature>
<feature type="active site" description="Proton acceptor" evidence="2">
    <location>
        <position position="50"/>
    </location>
</feature>
<evidence type="ECO:0000256" key="2">
    <source>
        <dbReference type="HAMAP-Rule" id="MF_01139"/>
    </source>
</evidence>
<organism evidence="4 5">
    <name type="scientific">Legionella busanensis</name>
    <dbReference type="NCBI Taxonomy" id="190655"/>
    <lineage>
        <taxon>Bacteria</taxon>
        <taxon>Pseudomonadati</taxon>
        <taxon>Pseudomonadota</taxon>
        <taxon>Gammaproteobacteria</taxon>
        <taxon>Legionellales</taxon>
        <taxon>Legionellaceae</taxon>
        <taxon>Legionella</taxon>
    </lineage>
</organism>
<reference evidence="4 5" key="1">
    <citation type="submission" date="2018-06" db="EMBL/GenBank/DDBJ databases">
        <authorList>
            <consortium name="Pathogen Informatics"/>
            <person name="Doyle S."/>
        </authorList>
    </citation>
    <scope>NUCLEOTIDE SEQUENCE [LARGE SCALE GENOMIC DNA]</scope>
    <source>
        <strain evidence="4 5">NCTC13316</strain>
    </source>
</reference>
<dbReference type="HAMAP" id="MF_01139">
    <property type="entry name" value="ISPT"/>
    <property type="match status" value="1"/>
</dbReference>
<comment type="catalytic activity">
    <reaction evidence="2">
        <text>8 isopentenyl diphosphate + (2E,6E)-farnesyl diphosphate = di-trans,octa-cis-undecaprenyl diphosphate + 8 diphosphate</text>
        <dbReference type="Rhea" id="RHEA:27551"/>
        <dbReference type="ChEBI" id="CHEBI:33019"/>
        <dbReference type="ChEBI" id="CHEBI:58405"/>
        <dbReference type="ChEBI" id="CHEBI:128769"/>
        <dbReference type="ChEBI" id="CHEBI:175763"/>
        <dbReference type="EC" id="2.5.1.31"/>
    </reaction>
</comment>
<dbReference type="PANTHER" id="PTHR10291:SF0">
    <property type="entry name" value="DEHYDRODOLICHYL DIPHOSPHATE SYNTHASE 2"/>
    <property type="match status" value="1"/>
</dbReference>
<gene>
    <name evidence="4" type="primary">uppS_1</name>
    <name evidence="2" type="synonym">uppS</name>
    <name evidence="4" type="ORF">NCTC13316_00622</name>
</gene>
<feature type="binding site" evidence="2">
    <location>
        <position position="7"/>
    </location>
    <ligand>
        <name>substrate</name>
    </ligand>
</feature>
<dbReference type="GO" id="GO:0071555">
    <property type="term" value="P:cell wall organization"/>
    <property type="evidence" value="ECO:0007669"/>
    <property type="project" value="UniProtKB-KW"/>
</dbReference>
<feature type="active site" evidence="2">
    <location>
        <position position="2"/>
    </location>
</feature>
<comment type="function">
    <text evidence="2">Catalyzes the sequential condensation of isopentenyl diphosphate (IPP) with (2E,6E)-farnesyl diphosphate (E,E-FPP) to yield (2Z,6Z,10Z,14Z,18Z,22Z,26Z,30Z,34E,38E)-undecaprenyl diphosphate (di-trans,octa-cis-UPP). UPP is the precursor of glycosyl carrier lipid in the biosynthesis of bacterial cell wall polysaccharide components such as peptidoglycan and lipopolysaccharide.</text>
</comment>
<dbReference type="PROSITE" id="PS01066">
    <property type="entry name" value="UPP_SYNTHASE"/>
    <property type="match status" value="1"/>
</dbReference>
<dbReference type="EC" id="2.5.1.31" evidence="2"/>
<feature type="binding site" evidence="2">
    <location>
        <position position="170"/>
    </location>
    <ligand>
        <name>substrate</name>
    </ligand>
</feature>
<proteinExistence type="inferred from homology"/>
<dbReference type="FunFam" id="3.40.1180.10:FF:000001">
    <property type="entry name" value="(2E,6E)-farnesyl-diphosphate-specific ditrans,polycis-undecaprenyl-diphosphate synthase"/>
    <property type="match status" value="1"/>
</dbReference>
<name>A0A378JK72_9GAMM</name>
<dbReference type="SUPFAM" id="SSF64005">
    <property type="entry name" value="Undecaprenyl diphosphate synthase"/>
    <property type="match status" value="1"/>
</dbReference>
<feature type="binding site" evidence="2">
    <location>
        <begin position="3"/>
        <end position="6"/>
    </location>
    <ligand>
        <name>substrate</name>
    </ligand>
</feature>
<feature type="binding site" evidence="2">
    <location>
        <position position="189"/>
    </location>
    <ligand>
        <name>Mg(2+)</name>
        <dbReference type="ChEBI" id="CHEBI:18420"/>
    </ligand>
</feature>
<feature type="binding site" evidence="2">
    <location>
        <begin position="176"/>
        <end position="178"/>
    </location>
    <ligand>
        <name>substrate</name>
    </ligand>
</feature>
<evidence type="ECO:0000256" key="3">
    <source>
        <dbReference type="SAM" id="Coils"/>
    </source>
</evidence>
<dbReference type="Proteomes" id="UP000254794">
    <property type="component" value="Unassembled WGS sequence"/>
</dbReference>
<dbReference type="GO" id="GO:0016094">
    <property type="term" value="P:polyprenol biosynthetic process"/>
    <property type="evidence" value="ECO:0007669"/>
    <property type="project" value="TreeGrafter"/>
</dbReference>
<keyword evidence="2" id="KW-0573">Peptidoglycan synthesis</keyword>
<dbReference type="NCBIfam" id="TIGR00055">
    <property type="entry name" value="uppS"/>
    <property type="match status" value="1"/>
</dbReference>
<dbReference type="InterPro" id="IPR036424">
    <property type="entry name" value="UPP_synth-like_sf"/>
</dbReference>
<dbReference type="Gene3D" id="3.40.1180.10">
    <property type="entry name" value="Decaprenyl diphosphate synthase-like"/>
    <property type="match status" value="1"/>
</dbReference>
<feature type="binding site" evidence="2">
    <location>
        <position position="53"/>
    </location>
    <ligand>
        <name>substrate</name>
    </ligand>
</feature>
<dbReference type="GO" id="GO:0005829">
    <property type="term" value="C:cytosol"/>
    <property type="evidence" value="ECO:0007669"/>
    <property type="project" value="TreeGrafter"/>
</dbReference>
<protein>
    <recommendedName>
        <fullName evidence="2">Ditrans,polycis-undecaprenyl-diphosphate synthase ((2E,6E)-farnesyl-diphosphate specific)</fullName>
        <ecNumber evidence="2">2.5.1.31</ecNumber>
    </recommendedName>
    <alternativeName>
        <fullName evidence="2">Ditrans,polycis-undecaprenylcistransferase</fullName>
    </alternativeName>
    <alternativeName>
        <fullName evidence="2">Undecaprenyl diphosphate synthase</fullName>
        <shortName evidence="2">UDS</shortName>
    </alternativeName>
    <alternativeName>
        <fullName evidence="2">Undecaprenyl pyrophosphate synthase</fullName>
        <shortName evidence="2">UPP synthase</shortName>
    </alternativeName>
</protein>
<dbReference type="GO" id="GO:0008834">
    <property type="term" value="F:ditrans,polycis-undecaprenyl-diphosphate synthase [(2E,6E)-farnesyl-diphosphate specific] activity"/>
    <property type="evidence" value="ECO:0007669"/>
    <property type="project" value="UniProtKB-UniRule"/>
</dbReference>
<dbReference type="CDD" id="cd00475">
    <property type="entry name" value="Cis_IPPS"/>
    <property type="match status" value="1"/>
</dbReference>